<sequence length="59" mass="6768">MVAMDCDLKSCTVLNLSSLRVPQLESNQGKTAGERDKCKKEKSSSNIKLKEREKEKYQY</sequence>
<dbReference type="OrthoDB" id="1044435at2759"/>
<proteinExistence type="predicted"/>
<comment type="caution">
    <text evidence="2">The sequence shown here is derived from an EMBL/GenBank/DDBJ whole genome shotgun (WGS) entry which is preliminary data.</text>
</comment>
<protein>
    <submittedName>
        <fullName evidence="2">Uncharacterized protein</fullName>
    </submittedName>
</protein>
<evidence type="ECO:0000313" key="2">
    <source>
        <dbReference type="EMBL" id="KAG0479738.1"/>
    </source>
</evidence>
<evidence type="ECO:0000313" key="3">
    <source>
        <dbReference type="Proteomes" id="UP000636800"/>
    </source>
</evidence>
<dbReference type="EMBL" id="JADCNL010000005">
    <property type="protein sequence ID" value="KAG0479738.1"/>
    <property type="molecule type" value="Genomic_DNA"/>
</dbReference>
<feature type="region of interest" description="Disordered" evidence="1">
    <location>
        <begin position="22"/>
        <end position="59"/>
    </location>
</feature>
<gene>
    <name evidence="2" type="ORF">HPP92_010596</name>
</gene>
<keyword evidence="3" id="KW-1185">Reference proteome</keyword>
<organism evidence="2 3">
    <name type="scientific">Vanilla planifolia</name>
    <name type="common">Vanilla</name>
    <dbReference type="NCBI Taxonomy" id="51239"/>
    <lineage>
        <taxon>Eukaryota</taxon>
        <taxon>Viridiplantae</taxon>
        <taxon>Streptophyta</taxon>
        <taxon>Embryophyta</taxon>
        <taxon>Tracheophyta</taxon>
        <taxon>Spermatophyta</taxon>
        <taxon>Magnoliopsida</taxon>
        <taxon>Liliopsida</taxon>
        <taxon>Asparagales</taxon>
        <taxon>Orchidaceae</taxon>
        <taxon>Vanilloideae</taxon>
        <taxon>Vanilleae</taxon>
        <taxon>Vanilla</taxon>
    </lineage>
</organism>
<reference evidence="2 3" key="1">
    <citation type="journal article" date="2020" name="Nat. Food">
        <title>A phased Vanilla planifolia genome enables genetic improvement of flavour and production.</title>
        <authorList>
            <person name="Hasing T."/>
            <person name="Tang H."/>
            <person name="Brym M."/>
            <person name="Khazi F."/>
            <person name="Huang T."/>
            <person name="Chambers A.H."/>
        </authorList>
    </citation>
    <scope>NUCLEOTIDE SEQUENCE [LARGE SCALE GENOMIC DNA]</scope>
    <source>
        <tissue evidence="2">Leaf</tissue>
    </source>
</reference>
<feature type="compositionally biased region" description="Basic and acidic residues" evidence="1">
    <location>
        <begin position="32"/>
        <end position="59"/>
    </location>
</feature>
<evidence type="ECO:0000256" key="1">
    <source>
        <dbReference type="SAM" id="MobiDB-lite"/>
    </source>
</evidence>
<dbReference type="AlphaFoldDB" id="A0A835UZX8"/>
<name>A0A835UZX8_VANPL</name>
<dbReference type="Proteomes" id="UP000636800">
    <property type="component" value="Chromosome 5"/>
</dbReference>
<accession>A0A835UZX8</accession>